<dbReference type="SUPFAM" id="SSF46689">
    <property type="entry name" value="Homeodomain-like"/>
    <property type="match status" value="1"/>
</dbReference>
<dbReference type="InterPro" id="IPR009057">
    <property type="entry name" value="Homeodomain-like_sf"/>
</dbReference>
<dbReference type="RefSeq" id="WP_190388134.1">
    <property type="nucleotide sequence ID" value="NZ_JACJTM010000057.1"/>
</dbReference>
<dbReference type="Gene3D" id="1.10.10.60">
    <property type="entry name" value="Homeodomain-like"/>
    <property type="match status" value="1"/>
</dbReference>
<name>A0ABR8IUQ8_APHFL</name>
<dbReference type="InterPro" id="IPR018060">
    <property type="entry name" value="HTH_AraC"/>
</dbReference>
<gene>
    <name evidence="5" type="ORF">H6G43_18220</name>
</gene>
<comment type="caution">
    <text evidence="5">The sequence shown here is derived from an EMBL/GenBank/DDBJ whole genome shotgun (WGS) entry which is preliminary data.</text>
</comment>
<dbReference type="InterPro" id="IPR050204">
    <property type="entry name" value="AraC_XylS_family_regulators"/>
</dbReference>
<dbReference type="PROSITE" id="PS00041">
    <property type="entry name" value="HTH_ARAC_FAMILY_1"/>
    <property type="match status" value="1"/>
</dbReference>
<dbReference type="PROSITE" id="PS01124">
    <property type="entry name" value="HTH_ARAC_FAMILY_2"/>
    <property type="match status" value="1"/>
</dbReference>
<evidence type="ECO:0000256" key="1">
    <source>
        <dbReference type="ARBA" id="ARBA00023015"/>
    </source>
</evidence>
<dbReference type="SMART" id="SM00342">
    <property type="entry name" value="HTH_ARAC"/>
    <property type="match status" value="1"/>
</dbReference>
<dbReference type="Pfam" id="PF12833">
    <property type="entry name" value="HTH_18"/>
    <property type="match status" value="1"/>
</dbReference>
<dbReference type="PANTHER" id="PTHR46796">
    <property type="entry name" value="HTH-TYPE TRANSCRIPTIONAL ACTIVATOR RHAS-RELATED"/>
    <property type="match status" value="1"/>
</dbReference>
<proteinExistence type="predicted"/>
<protein>
    <submittedName>
        <fullName evidence="5">Helix-turn-helix domain-containing protein</fullName>
    </submittedName>
</protein>
<sequence>MSKGNPDNNSLVFTRQFHDPYKFAEAIKTLKIKRGAQLSPGSFLGTLNFADFGDLKFTHLHQSQSTKATGTKSDDNIGFSLAFQPKLTQVSSHGCVIQNHDIFGFDYTREVDVVVGKDAHLVIASVNARAFHTLYEQMGYEHGEKVIKHNVMRLHPASLRSLRAFYQEITHVFNTQPSLLMQSQMQSLIMEDFLPLLINTFGNNAKKKQRTLKPFRRYSLVKKAEEISKSYRDKPLTLQKLCEELGTSSTALCSGFEEIFGISPMAYIKIQRLNGVRYALMNSDPSTKTVLEVAQEWGFRNTACFVRNYKEMFGELPSKTLRANLQSSNP</sequence>
<evidence type="ECO:0000313" key="6">
    <source>
        <dbReference type="Proteomes" id="UP000660270"/>
    </source>
</evidence>
<dbReference type="EMBL" id="JACJTM010000057">
    <property type="protein sequence ID" value="MBD2687107.1"/>
    <property type="molecule type" value="Genomic_DNA"/>
</dbReference>
<dbReference type="PANTHER" id="PTHR46796:SF12">
    <property type="entry name" value="HTH-TYPE DNA-BINDING TRANSCRIPTIONAL ACTIVATOR EUTR"/>
    <property type="match status" value="1"/>
</dbReference>
<evidence type="ECO:0000313" key="5">
    <source>
        <dbReference type="EMBL" id="MBD2687107.1"/>
    </source>
</evidence>
<reference evidence="5 6" key="1">
    <citation type="journal article" date="2020" name="ISME J.">
        <title>Comparative genomics reveals insights into cyanobacterial evolution and habitat adaptation.</title>
        <authorList>
            <person name="Chen M.Y."/>
            <person name="Teng W.K."/>
            <person name="Zhao L."/>
            <person name="Hu C.X."/>
            <person name="Zhou Y.K."/>
            <person name="Han B.P."/>
            <person name="Song L.R."/>
            <person name="Shu W.S."/>
        </authorList>
    </citation>
    <scope>NUCLEOTIDE SEQUENCE [LARGE SCALE GENOMIC DNA]</scope>
    <source>
        <strain evidence="5 6">FACHB-1249</strain>
    </source>
</reference>
<dbReference type="InterPro" id="IPR018062">
    <property type="entry name" value="HTH_AraC-typ_CS"/>
</dbReference>
<accession>A0ABR8IUQ8</accession>
<evidence type="ECO:0000256" key="3">
    <source>
        <dbReference type="ARBA" id="ARBA00023163"/>
    </source>
</evidence>
<keyword evidence="6" id="KW-1185">Reference proteome</keyword>
<keyword evidence="2" id="KW-0238">DNA-binding</keyword>
<evidence type="ECO:0000259" key="4">
    <source>
        <dbReference type="PROSITE" id="PS01124"/>
    </source>
</evidence>
<dbReference type="Proteomes" id="UP000660270">
    <property type="component" value="Unassembled WGS sequence"/>
</dbReference>
<keyword evidence="3" id="KW-0804">Transcription</keyword>
<feature type="domain" description="HTH araC/xylS-type" evidence="4">
    <location>
        <begin position="222"/>
        <end position="323"/>
    </location>
</feature>
<organism evidence="5 6">
    <name type="scientific">Aphanizomenon flos-aquae FACHB-1249</name>
    <dbReference type="NCBI Taxonomy" id="2692889"/>
    <lineage>
        <taxon>Bacteria</taxon>
        <taxon>Bacillati</taxon>
        <taxon>Cyanobacteriota</taxon>
        <taxon>Cyanophyceae</taxon>
        <taxon>Nostocales</taxon>
        <taxon>Aphanizomenonaceae</taxon>
        <taxon>Aphanizomenon</taxon>
    </lineage>
</organism>
<dbReference type="GeneID" id="78219380"/>
<keyword evidence="1" id="KW-0805">Transcription regulation</keyword>
<evidence type="ECO:0000256" key="2">
    <source>
        <dbReference type="ARBA" id="ARBA00023125"/>
    </source>
</evidence>